<dbReference type="InterPro" id="IPR006970">
    <property type="entry name" value="PT"/>
</dbReference>
<evidence type="ECO:0000256" key="2">
    <source>
        <dbReference type="ARBA" id="ARBA00022737"/>
    </source>
</evidence>
<sequence>MTTTTNGHRLYAQRPINSHDDDDPDNHDDGKEKSRQTSRRPSRQPSCRPSRQPSCRPSNQPSCRPSRQPSCRSGSRRPEGDQLRQKSPCKFPSDQASWPHCPWTESQRCRHGLTRSAPSVAHLV</sequence>
<proteinExistence type="predicted"/>
<organism evidence="4 5">
    <name type="scientific">Polarella glacialis</name>
    <name type="common">Dinoflagellate</name>
    <dbReference type="NCBI Taxonomy" id="89957"/>
    <lineage>
        <taxon>Eukaryota</taxon>
        <taxon>Sar</taxon>
        <taxon>Alveolata</taxon>
        <taxon>Dinophyceae</taxon>
        <taxon>Suessiales</taxon>
        <taxon>Suessiaceae</taxon>
        <taxon>Polarella</taxon>
    </lineage>
</organism>
<keyword evidence="2" id="KW-0677">Repeat</keyword>
<evidence type="ECO:0000313" key="5">
    <source>
        <dbReference type="Proteomes" id="UP000626109"/>
    </source>
</evidence>
<comment type="caution">
    <text evidence="4">The sequence shown here is derived from an EMBL/GenBank/DDBJ whole genome shotgun (WGS) entry which is preliminary data.</text>
</comment>
<dbReference type="Pfam" id="PF04886">
    <property type="entry name" value="PT"/>
    <property type="match status" value="1"/>
</dbReference>
<gene>
    <name evidence="4" type="ORF">PGLA2088_LOCUS12870</name>
</gene>
<protein>
    <submittedName>
        <fullName evidence="4">Uncharacterized protein</fullName>
    </submittedName>
</protein>
<accession>A0A813IPQ4</accession>
<dbReference type="EMBL" id="CAJNNW010015285">
    <property type="protein sequence ID" value="CAE8657541.1"/>
    <property type="molecule type" value="Genomic_DNA"/>
</dbReference>
<dbReference type="Proteomes" id="UP000626109">
    <property type="component" value="Unassembled WGS sequence"/>
</dbReference>
<evidence type="ECO:0000256" key="3">
    <source>
        <dbReference type="SAM" id="MobiDB-lite"/>
    </source>
</evidence>
<evidence type="ECO:0000313" key="4">
    <source>
        <dbReference type="EMBL" id="CAE8657541.1"/>
    </source>
</evidence>
<evidence type="ECO:0000256" key="1">
    <source>
        <dbReference type="ARBA" id="ARBA00022729"/>
    </source>
</evidence>
<keyword evidence="1" id="KW-0732">Signal</keyword>
<feature type="compositionally biased region" description="Low complexity" evidence="3">
    <location>
        <begin position="43"/>
        <end position="73"/>
    </location>
</feature>
<feature type="region of interest" description="Disordered" evidence="3">
    <location>
        <begin position="1"/>
        <end position="102"/>
    </location>
</feature>
<reference evidence="4" key="1">
    <citation type="submission" date="2021-02" db="EMBL/GenBank/DDBJ databases">
        <authorList>
            <person name="Dougan E. K."/>
            <person name="Rhodes N."/>
            <person name="Thang M."/>
            <person name="Chan C."/>
        </authorList>
    </citation>
    <scope>NUCLEOTIDE SEQUENCE</scope>
</reference>
<name>A0A813IPQ4_POLGL</name>
<dbReference type="AlphaFoldDB" id="A0A813IPQ4"/>